<keyword evidence="2" id="KW-1185">Reference proteome</keyword>
<organism evidence="1 2">
    <name type="scientific">Parvibaculum sedimenti</name>
    <dbReference type="NCBI Taxonomy" id="2608632"/>
    <lineage>
        <taxon>Bacteria</taxon>
        <taxon>Pseudomonadati</taxon>
        <taxon>Pseudomonadota</taxon>
        <taxon>Alphaproteobacteria</taxon>
        <taxon>Hyphomicrobiales</taxon>
        <taxon>Parvibaculaceae</taxon>
        <taxon>Parvibaculum</taxon>
    </lineage>
</organism>
<protein>
    <submittedName>
        <fullName evidence="1">Uncharacterized protein</fullName>
    </submittedName>
</protein>
<reference evidence="1 2" key="1">
    <citation type="submission" date="2019-09" db="EMBL/GenBank/DDBJ databases">
        <title>Parvibaculum sedimenti sp. nov., isolated from sediment.</title>
        <authorList>
            <person name="Wang Y."/>
        </authorList>
    </citation>
    <scope>NUCLEOTIDE SEQUENCE [LARGE SCALE GENOMIC DNA]</scope>
    <source>
        <strain evidence="1 2">HXT-9</strain>
    </source>
</reference>
<evidence type="ECO:0000313" key="1">
    <source>
        <dbReference type="EMBL" id="KAB7740891.1"/>
    </source>
</evidence>
<dbReference type="EMBL" id="WESC01000005">
    <property type="protein sequence ID" value="KAB7740891.1"/>
    <property type="molecule type" value="Genomic_DNA"/>
</dbReference>
<proteinExistence type="predicted"/>
<dbReference type="AlphaFoldDB" id="A0A6N6VJ44"/>
<comment type="caution">
    <text evidence="1">The sequence shown here is derived from an EMBL/GenBank/DDBJ whole genome shotgun (WGS) entry which is preliminary data.</text>
</comment>
<accession>A0A6N6VJ44</accession>
<dbReference type="Pfam" id="PF20112">
    <property type="entry name" value="DUF6502"/>
    <property type="match status" value="1"/>
</dbReference>
<dbReference type="InterPro" id="IPR045445">
    <property type="entry name" value="DUF6502"/>
</dbReference>
<gene>
    <name evidence="1" type="ORF">F2P47_07325</name>
</gene>
<name>A0A6N6VJ44_9HYPH</name>
<dbReference type="Proteomes" id="UP000468901">
    <property type="component" value="Unassembled WGS sequence"/>
</dbReference>
<sequence>MDPALKTTLVRLLRPLVGYLIRRGWDYVALRDLLKVVYVAEAERQLREVSVGEPTDSHISLLTGIHRKEVKRLREELEAGESAEDQFAGRHAGARVIATWLSSVEYLEQGSPRILPLRAPDGIASFETLVQAARADMRAKAVLDDLIRVGAVEKDSDDKVRLVRTAYVSPQPKEKMLFLAANVGDHLRSALHNLSSPDDPMLERALYHDTISQEQLDDARPEILKLAEDLLKNANQRLMGANTIGTETKPGPRKRMRLGVFYYEADSDDEN</sequence>
<evidence type="ECO:0000313" key="2">
    <source>
        <dbReference type="Proteomes" id="UP000468901"/>
    </source>
</evidence>